<dbReference type="InterPro" id="IPR038765">
    <property type="entry name" value="Papain-like_cys_pep_sf"/>
</dbReference>
<evidence type="ECO:0000313" key="2">
    <source>
        <dbReference type="Proteomes" id="UP001596233"/>
    </source>
</evidence>
<comment type="caution">
    <text evidence="1">The sequence shown here is derived from an EMBL/GenBank/DDBJ whole genome shotgun (WGS) entry which is preliminary data.</text>
</comment>
<gene>
    <name evidence="1" type="ORF">ACFP56_10655</name>
</gene>
<dbReference type="SUPFAM" id="SSF54001">
    <property type="entry name" value="Cysteine proteinases"/>
    <property type="match status" value="1"/>
</dbReference>
<protein>
    <submittedName>
        <fullName evidence="1">Uncharacterized protein</fullName>
    </submittedName>
</protein>
<organism evidence="1 2">
    <name type="scientific">Paenibacillus septentrionalis</name>
    <dbReference type="NCBI Taxonomy" id="429342"/>
    <lineage>
        <taxon>Bacteria</taxon>
        <taxon>Bacillati</taxon>
        <taxon>Bacillota</taxon>
        <taxon>Bacilli</taxon>
        <taxon>Bacillales</taxon>
        <taxon>Paenibacillaceae</taxon>
        <taxon>Paenibacillus</taxon>
    </lineage>
</organism>
<reference evidence="2" key="1">
    <citation type="journal article" date="2019" name="Int. J. Syst. Evol. Microbiol.">
        <title>The Global Catalogue of Microorganisms (GCM) 10K type strain sequencing project: providing services to taxonomists for standard genome sequencing and annotation.</title>
        <authorList>
            <consortium name="The Broad Institute Genomics Platform"/>
            <consortium name="The Broad Institute Genome Sequencing Center for Infectious Disease"/>
            <person name="Wu L."/>
            <person name="Ma J."/>
        </authorList>
    </citation>
    <scope>NUCLEOTIDE SEQUENCE [LARGE SCALE GENOMIC DNA]</scope>
    <source>
        <strain evidence="2">PCU 280</strain>
    </source>
</reference>
<dbReference type="Proteomes" id="UP001596233">
    <property type="component" value="Unassembled WGS sequence"/>
</dbReference>
<sequence>MKATKDILQIWRKFNDFPMETITKAWYSQISLDNKQRTVELMKLHREKYGTSGNCFDLAIWLIDEFRKNDLNCYAIFTPHSHVAVVVANEEGSTYLCDLGDQWIEPILIDRQHEEYTEEFLEGFFPGSKIRMNVQSNHLVVTYRRPNGKDSKQRFDLTPISDDELLAAGEKTQRKLITPLVEKRLFLVDQVAHWEFDNYKSFTSYKTGREKEIELGSMEEWANRISRKSGINEEIVLKALKVYSK</sequence>
<proteinExistence type="predicted"/>
<accession>A0ABW1V5P9</accession>
<keyword evidence="2" id="KW-1185">Reference proteome</keyword>
<evidence type="ECO:0000313" key="1">
    <source>
        <dbReference type="EMBL" id="MFC6333085.1"/>
    </source>
</evidence>
<dbReference type="RefSeq" id="WP_379234174.1">
    <property type="nucleotide sequence ID" value="NZ_JBHSTE010000003.1"/>
</dbReference>
<name>A0ABW1V5P9_9BACL</name>
<dbReference type="EMBL" id="JBHSTE010000003">
    <property type="protein sequence ID" value="MFC6333085.1"/>
    <property type="molecule type" value="Genomic_DNA"/>
</dbReference>